<sequence length="71" mass="8538">MMKISEFKPTEFIKIVDVSLIKQGDMLWENGDIVEIEDVEVYENRIAVWDKEKFLSEYIYDHELKGIEKLR</sequence>
<protein>
    <submittedName>
        <fullName evidence="1">Uncharacterized protein</fullName>
    </submittedName>
</protein>
<dbReference type="EMBL" id="JBHTLU010000012">
    <property type="protein sequence ID" value="MFD1219555.1"/>
    <property type="molecule type" value="Genomic_DNA"/>
</dbReference>
<evidence type="ECO:0000313" key="2">
    <source>
        <dbReference type="Proteomes" id="UP001597180"/>
    </source>
</evidence>
<evidence type="ECO:0000313" key="1">
    <source>
        <dbReference type="EMBL" id="MFD1219555.1"/>
    </source>
</evidence>
<organism evidence="1 2">
    <name type="scientific">Paenibacillus vulneris</name>
    <dbReference type="NCBI Taxonomy" id="1133364"/>
    <lineage>
        <taxon>Bacteria</taxon>
        <taxon>Bacillati</taxon>
        <taxon>Bacillota</taxon>
        <taxon>Bacilli</taxon>
        <taxon>Bacillales</taxon>
        <taxon>Paenibacillaceae</taxon>
        <taxon>Paenibacillus</taxon>
    </lineage>
</organism>
<dbReference type="RefSeq" id="WP_345595038.1">
    <property type="nucleotide sequence ID" value="NZ_BAABJG010000055.1"/>
</dbReference>
<reference evidence="2" key="1">
    <citation type="journal article" date="2019" name="Int. J. Syst. Evol. Microbiol.">
        <title>The Global Catalogue of Microorganisms (GCM) 10K type strain sequencing project: providing services to taxonomists for standard genome sequencing and annotation.</title>
        <authorList>
            <consortium name="The Broad Institute Genomics Platform"/>
            <consortium name="The Broad Institute Genome Sequencing Center for Infectious Disease"/>
            <person name="Wu L."/>
            <person name="Ma J."/>
        </authorList>
    </citation>
    <scope>NUCLEOTIDE SEQUENCE [LARGE SCALE GENOMIC DNA]</scope>
    <source>
        <strain evidence="2">CCUG 53270</strain>
    </source>
</reference>
<comment type="caution">
    <text evidence="1">The sequence shown here is derived from an EMBL/GenBank/DDBJ whole genome shotgun (WGS) entry which is preliminary data.</text>
</comment>
<keyword evidence="2" id="KW-1185">Reference proteome</keyword>
<proteinExistence type="predicted"/>
<accession>A0ABW3UIY2</accession>
<gene>
    <name evidence="1" type="ORF">ACFQ4B_05460</name>
</gene>
<dbReference type="Proteomes" id="UP001597180">
    <property type="component" value="Unassembled WGS sequence"/>
</dbReference>
<name>A0ABW3UIY2_9BACL</name>